<organism evidence="1">
    <name type="scientific">Planktothricoides sp. SpSt-374</name>
    <dbReference type="NCBI Taxonomy" id="2282167"/>
    <lineage>
        <taxon>Bacteria</taxon>
        <taxon>Bacillati</taxon>
        <taxon>Cyanobacteriota</taxon>
        <taxon>Cyanophyceae</taxon>
        <taxon>Oscillatoriophycideae</taxon>
        <taxon>Oscillatoriales</taxon>
        <taxon>Oscillatoriaceae</taxon>
        <taxon>Planktothricoides</taxon>
    </lineage>
</organism>
<accession>A0A7C3VJW1</accession>
<protein>
    <submittedName>
        <fullName evidence="1">Uncharacterized protein</fullName>
    </submittedName>
</protein>
<proteinExistence type="predicted"/>
<comment type="caution">
    <text evidence="1">The sequence shown here is derived from an EMBL/GenBank/DDBJ whole genome shotgun (WGS) entry which is preliminary data.</text>
</comment>
<name>A0A7C3VJW1_9CYAN</name>
<evidence type="ECO:0000313" key="1">
    <source>
        <dbReference type="EMBL" id="HGG03192.1"/>
    </source>
</evidence>
<sequence>MTSLEQSQRIELEDIFVPVQGGIVNDVVINVEPISGITNFTNIVPVTNFAKFFLNNYPNPNDFYENVSKNLTAAIFHNAEILGLAGKTNSVSVEMIREPISILPYPFVSQSIQNANGNTEQFTELTIKNLVIPVQGGTIATANISLDFVDNVAAFPDITPLANFSQSYLTTYGNPNDFYEKVSQNLAATISNNPGAFGLQGILNSVSVELGRGPNAALPHPFVVTSIATPGGGLDQIVKVEIEDLFVPVQGGTVNDVVLTIDYANSLGTFPDISPVTNFVKSFLSDYPNPNDFYENISKNVTTAIFNNAAGLGLSGIIDSISIELSRDPIAILPYSFVSENTITAAGNNQQVVKLELEDLLIPVQGGTVANGTLTLDFVDNSESFPDITTLANFTKDYLTNYPNPNDFYENVSQNLTATVVNNAGAFGLEGKIDSLSLDLERGPNAGLPHPFISTSTAIPIAPSNPVLANSESFEIFPQDFANELAII</sequence>
<gene>
    <name evidence="1" type="ORF">ENR15_21780</name>
</gene>
<reference evidence="1" key="1">
    <citation type="journal article" date="2020" name="mSystems">
        <title>Genome- and Community-Level Interaction Insights into Carbon Utilization and Element Cycling Functions of Hydrothermarchaeota in Hydrothermal Sediment.</title>
        <authorList>
            <person name="Zhou Z."/>
            <person name="Liu Y."/>
            <person name="Xu W."/>
            <person name="Pan J."/>
            <person name="Luo Z.H."/>
            <person name="Li M."/>
        </authorList>
    </citation>
    <scope>NUCLEOTIDE SEQUENCE [LARGE SCALE GENOMIC DNA]</scope>
    <source>
        <strain evidence="1">SpSt-374</strain>
    </source>
</reference>
<dbReference type="EMBL" id="DSPX01000221">
    <property type="protein sequence ID" value="HGG03192.1"/>
    <property type="molecule type" value="Genomic_DNA"/>
</dbReference>
<dbReference type="AlphaFoldDB" id="A0A7C3VJW1"/>